<sequence>MGKSLRVLGGDELGVQDLIGSIIYTCSNWPMAVELNRSRLRNMAGIVLYLKQISDLEQIPDLEQISDLEQKDTVQSFYAPSGEYIIQEDGACDVVLWLVDPADIRADSHLASTSDNKMPADLIRPRDRLVVAVKNVDADPECLDPSSKVAEYLKGLEMKSDDSSVVVVGVDGLCATSVLRLVAALDGQHLTQIPVTTSAPHGKVCD</sequence>
<gene>
    <name evidence="1" type="ORF">PCL_07418</name>
</gene>
<evidence type="ECO:0000313" key="1">
    <source>
        <dbReference type="EMBL" id="PWI65119.1"/>
    </source>
</evidence>
<proteinExistence type="predicted"/>
<dbReference type="AlphaFoldDB" id="A0A2U3DSA2"/>
<dbReference type="EMBL" id="LCWV01000038">
    <property type="protein sequence ID" value="PWI65119.1"/>
    <property type="molecule type" value="Genomic_DNA"/>
</dbReference>
<organism evidence="1 2">
    <name type="scientific">Purpureocillium lilacinum</name>
    <name type="common">Paecilomyces lilacinus</name>
    <dbReference type="NCBI Taxonomy" id="33203"/>
    <lineage>
        <taxon>Eukaryota</taxon>
        <taxon>Fungi</taxon>
        <taxon>Dikarya</taxon>
        <taxon>Ascomycota</taxon>
        <taxon>Pezizomycotina</taxon>
        <taxon>Sordariomycetes</taxon>
        <taxon>Hypocreomycetidae</taxon>
        <taxon>Hypocreales</taxon>
        <taxon>Ophiocordycipitaceae</taxon>
        <taxon>Purpureocillium</taxon>
    </lineage>
</organism>
<comment type="caution">
    <text evidence="1">The sequence shown here is derived from an EMBL/GenBank/DDBJ whole genome shotgun (WGS) entry which is preliminary data.</text>
</comment>
<evidence type="ECO:0000313" key="2">
    <source>
        <dbReference type="Proteomes" id="UP000245956"/>
    </source>
</evidence>
<protein>
    <submittedName>
        <fullName evidence="1">Uncharacterized protein</fullName>
    </submittedName>
</protein>
<reference evidence="1 2" key="1">
    <citation type="journal article" date="2016" name="Front. Microbiol.">
        <title>Genome and transcriptome sequences reveal the specific parasitism of the nematophagous Purpureocillium lilacinum 36-1.</title>
        <authorList>
            <person name="Xie J."/>
            <person name="Li S."/>
            <person name="Mo C."/>
            <person name="Xiao X."/>
            <person name="Peng D."/>
            <person name="Wang G."/>
            <person name="Xiao Y."/>
        </authorList>
    </citation>
    <scope>NUCLEOTIDE SEQUENCE [LARGE SCALE GENOMIC DNA]</scope>
    <source>
        <strain evidence="1 2">36-1</strain>
    </source>
</reference>
<name>A0A2U3DSA2_PURLI</name>
<dbReference type="Proteomes" id="UP000245956">
    <property type="component" value="Unassembled WGS sequence"/>
</dbReference>
<accession>A0A2U3DSA2</accession>